<evidence type="ECO:0000313" key="2">
    <source>
        <dbReference type="EMBL" id="OKP13350.1"/>
    </source>
</evidence>
<dbReference type="AlphaFoldDB" id="A0A1Q5ULK9"/>
<dbReference type="EMBL" id="MNBE01000130">
    <property type="protein sequence ID" value="OKP13350.1"/>
    <property type="molecule type" value="Genomic_DNA"/>
</dbReference>
<comment type="caution">
    <text evidence="2">The sequence shown here is derived from an EMBL/GenBank/DDBJ whole genome shotgun (WGS) entry which is preliminary data.</text>
</comment>
<evidence type="ECO:0000256" key="1">
    <source>
        <dbReference type="SAM" id="MobiDB-lite"/>
    </source>
</evidence>
<feature type="compositionally biased region" description="Basic and acidic residues" evidence="1">
    <location>
        <begin position="104"/>
        <end position="113"/>
    </location>
</feature>
<feature type="compositionally biased region" description="Basic and acidic residues" evidence="1">
    <location>
        <begin position="120"/>
        <end position="130"/>
    </location>
</feature>
<feature type="region of interest" description="Disordered" evidence="1">
    <location>
        <begin position="1"/>
        <end position="182"/>
    </location>
</feature>
<feature type="compositionally biased region" description="Low complexity" evidence="1">
    <location>
        <begin position="22"/>
        <end position="35"/>
    </location>
</feature>
<gene>
    <name evidence="2" type="ORF">PENSUB_952</name>
</gene>
<feature type="compositionally biased region" description="Polar residues" evidence="1">
    <location>
        <begin position="131"/>
        <end position="141"/>
    </location>
</feature>
<dbReference type="Proteomes" id="UP000186955">
    <property type="component" value="Unassembled WGS sequence"/>
</dbReference>
<name>A0A1Q5ULK9_9EURO</name>
<feature type="compositionally biased region" description="Basic residues" evidence="1">
    <location>
        <begin position="173"/>
        <end position="182"/>
    </location>
</feature>
<organism evidence="2 3">
    <name type="scientific">Penicillium subrubescens</name>
    <dbReference type="NCBI Taxonomy" id="1316194"/>
    <lineage>
        <taxon>Eukaryota</taxon>
        <taxon>Fungi</taxon>
        <taxon>Dikarya</taxon>
        <taxon>Ascomycota</taxon>
        <taxon>Pezizomycotina</taxon>
        <taxon>Eurotiomycetes</taxon>
        <taxon>Eurotiomycetidae</taxon>
        <taxon>Eurotiales</taxon>
        <taxon>Aspergillaceae</taxon>
        <taxon>Penicillium</taxon>
    </lineage>
</organism>
<reference evidence="2 3" key="1">
    <citation type="submission" date="2016-10" db="EMBL/GenBank/DDBJ databases">
        <title>Genome sequence of the ascomycete fungus Penicillium subrubescens.</title>
        <authorList>
            <person name="De Vries R.P."/>
            <person name="Peng M."/>
            <person name="Dilokpimol A."/>
            <person name="Hilden K."/>
            <person name="Makela M.R."/>
            <person name="Grigoriev I."/>
            <person name="Riley R."/>
            <person name="Granchi Z."/>
        </authorList>
    </citation>
    <scope>NUCLEOTIDE SEQUENCE [LARGE SCALE GENOMIC DNA]</scope>
    <source>
        <strain evidence="2 3">CBS 132785</strain>
    </source>
</reference>
<feature type="compositionally biased region" description="Basic and acidic residues" evidence="1">
    <location>
        <begin position="152"/>
        <end position="172"/>
    </location>
</feature>
<keyword evidence="3" id="KW-1185">Reference proteome</keyword>
<protein>
    <submittedName>
        <fullName evidence="2">Uncharacterized protein</fullName>
    </submittedName>
</protein>
<evidence type="ECO:0000313" key="3">
    <source>
        <dbReference type="Proteomes" id="UP000186955"/>
    </source>
</evidence>
<sequence length="182" mass="20217">MDNDIAIATGKASDNAFNTPRSSSASKMSTDSTSTPQFTDTDTSGRKKRSRAETADTTTQNRPPTPEDVPRASKRRRDPTEGDTTSAPYASPGSPETEDISAEVQRRLRIREERRRKKENAKPEKRKRDSLASNDGASTGGATHRKKRARRTSSDLKRDGDTLADKEADAKTKRLRKTHTWN</sequence>
<proteinExistence type="predicted"/>
<accession>A0A1Q5ULK9</accession>